<comment type="caution">
    <text evidence="1">The sequence shown here is derived from an EMBL/GenBank/DDBJ whole genome shotgun (WGS) entry which is preliminary data.</text>
</comment>
<evidence type="ECO:0000313" key="2">
    <source>
        <dbReference type="Proteomes" id="UP001286313"/>
    </source>
</evidence>
<dbReference type="Proteomes" id="UP001286313">
    <property type="component" value="Unassembled WGS sequence"/>
</dbReference>
<sequence>MHPPLTILSLAPFTILHFYYKNIIYLPPNTTTTLQNSIFHQTPPHLYKTPPSTKHHHTFTKLHLPPITTTPSQNSIFHQSPPHLYKTPSSTKHHHTFTKLHLPSYITPPLLPARPHPSFNIPSVWLSAPFPPMPSRSSTPLHFLHGKQKGATRSLSRPCCTSQQYDDNFSWLI</sequence>
<evidence type="ECO:0000313" key="1">
    <source>
        <dbReference type="EMBL" id="KAK3884422.1"/>
    </source>
</evidence>
<dbReference type="EMBL" id="JAWQEG010000885">
    <property type="protein sequence ID" value="KAK3884422.1"/>
    <property type="molecule type" value="Genomic_DNA"/>
</dbReference>
<accession>A0AAE1KUJ9</accession>
<reference evidence="1" key="1">
    <citation type="submission" date="2023-10" db="EMBL/GenBank/DDBJ databases">
        <title>Genome assemblies of two species of porcelain crab, Petrolisthes cinctipes and Petrolisthes manimaculis (Anomura: Porcellanidae).</title>
        <authorList>
            <person name="Angst P."/>
        </authorList>
    </citation>
    <scope>NUCLEOTIDE SEQUENCE</scope>
    <source>
        <strain evidence="1">PB745_01</strain>
        <tissue evidence="1">Gill</tissue>
    </source>
</reference>
<gene>
    <name evidence="1" type="ORF">Pcinc_011325</name>
</gene>
<proteinExistence type="predicted"/>
<name>A0AAE1KUJ9_PETCI</name>
<organism evidence="1 2">
    <name type="scientific">Petrolisthes cinctipes</name>
    <name type="common">Flat porcelain crab</name>
    <dbReference type="NCBI Taxonomy" id="88211"/>
    <lineage>
        <taxon>Eukaryota</taxon>
        <taxon>Metazoa</taxon>
        <taxon>Ecdysozoa</taxon>
        <taxon>Arthropoda</taxon>
        <taxon>Crustacea</taxon>
        <taxon>Multicrustacea</taxon>
        <taxon>Malacostraca</taxon>
        <taxon>Eumalacostraca</taxon>
        <taxon>Eucarida</taxon>
        <taxon>Decapoda</taxon>
        <taxon>Pleocyemata</taxon>
        <taxon>Anomura</taxon>
        <taxon>Galatheoidea</taxon>
        <taxon>Porcellanidae</taxon>
        <taxon>Petrolisthes</taxon>
    </lineage>
</organism>
<keyword evidence="2" id="KW-1185">Reference proteome</keyword>
<dbReference type="AlphaFoldDB" id="A0AAE1KUJ9"/>
<protein>
    <submittedName>
        <fullName evidence="1">Uncharacterized protein</fullName>
    </submittedName>
</protein>